<dbReference type="SUPFAM" id="SSF57701">
    <property type="entry name" value="Zn2/Cys6 DNA-binding domain"/>
    <property type="match status" value="1"/>
</dbReference>
<evidence type="ECO:0000259" key="9">
    <source>
        <dbReference type="PROSITE" id="PS50048"/>
    </source>
</evidence>
<dbReference type="AlphaFoldDB" id="A0A9P4IBV9"/>
<comment type="caution">
    <text evidence="10">The sequence shown here is derived from an EMBL/GenBank/DDBJ whole genome shotgun (WGS) entry which is preliminary data.</text>
</comment>
<keyword evidence="11" id="KW-1185">Reference proteome</keyword>
<dbReference type="GO" id="GO:0005634">
    <property type="term" value="C:nucleus"/>
    <property type="evidence" value="ECO:0007669"/>
    <property type="project" value="UniProtKB-SubCell"/>
</dbReference>
<evidence type="ECO:0000256" key="8">
    <source>
        <dbReference type="SAM" id="MobiDB-lite"/>
    </source>
</evidence>
<keyword evidence="2" id="KW-0479">Metal-binding</keyword>
<dbReference type="SMART" id="SM00066">
    <property type="entry name" value="GAL4"/>
    <property type="match status" value="1"/>
</dbReference>
<reference evidence="10" key="1">
    <citation type="journal article" date="2020" name="Stud. Mycol.">
        <title>101 Dothideomycetes genomes: a test case for predicting lifestyles and emergence of pathogens.</title>
        <authorList>
            <person name="Haridas S."/>
            <person name="Albert R."/>
            <person name="Binder M."/>
            <person name="Bloem J."/>
            <person name="Labutti K."/>
            <person name="Salamov A."/>
            <person name="Andreopoulos B."/>
            <person name="Baker S."/>
            <person name="Barry K."/>
            <person name="Bills G."/>
            <person name="Bluhm B."/>
            <person name="Cannon C."/>
            <person name="Castanera R."/>
            <person name="Culley D."/>
            <person name="Daum C."/>
            <person name="Ezra D."/>
            <person name="Gonzalez J."/>
            <person name="Henrissat B."/>
            <person name="Kuo A."/>
            <person name="Liang C."/>
            <person name="Lipzen A."/>
            <person name="Lutzoni F."/>
            <person name="Magnuson J."/>
            <person name="Mondo S."/>
            <person name="Nolan M."/>
            <person name="Ohm R."/>
            <person name="Pangilinan J."/>
            <person name="Park H.-J."/>
            <person name="Ramirez L."/>
            <person name="Alfaro M."/>
            <person name="Sun H."/>
            <person name="Tritt A."/>
            <person name="Yoshinaga Y."/>
            <person name="Zwiers L.-H."/>
            <person name="Turgeon B."/>
            <person name="Goodwin S."/>
            <person name="Spatafora J."/>
            <person name="Crous P."/>
            <person name="Grigoriev I."/>
        </authorList>
    </citation>
    <scope>NUCLEOTIDE SEQUENCE</scope>
    <source>
        <strain evidence="10">CBS 133067</strain>
    </source>
</reference>
<evidence type="ECO:0000256" key="6">
    <source>
        <dbReference type="ARBA" id="ARBA00023163"/>
    </source>
</evidence>
<dbReference type="CDD" id="cd00067">
    <property type="entry name" value="GAL4"/>
    <property type="match status" value="1"/>
</dbReference>
<evidence type="ECO:0000256" key="1">
    <source>
        <dbReference type="ARBA" id="ARBA00004123"/>
    </source>
</evidence>
<keyword evidence="4" id="KW-0805">Transcription regulation</keyword>
<dbReference type="Proteomes" id="UP000799772">
    <property type="component" value="Unassembled WGS sequence"/>
</dbReference>
<feature type="compositionally biased region" description="Basic and acidic residues" evidence="8">
    <location>
        <begin position="1"/>
        <end position="25"/>
    </location>
</feature>
<evidence type="ECO:0000256" key="3">
    <source>
        <dbReference type="ARBA" id="ARBA00022833"/>
    </source>
</evidence>
<name>A0A9P4IBV9_9PEZI</name>
<evidence type="ECO:0000256" key="7">
    <source>
        <dbReference type="ARBA" id="ARBA00023242"/>
    </source>
</evidence>
<evidence type="ECO:0000256" key="5">
    <source>
        <dbReference type="ARBA" id="ARBA00023125"/>
    </source>
</evidence>
<feature type="domain" description="Zn(2)-C6 fungal-type" evidence="9">
    <location>
        <begin position="51"/>
        <end position="80"/>
    </location>
</feature>
<dbReference type="InterPro" id="IPR053045">
    <property type="entry name" value="Zinc_cluster_trans_reg"/>
</dbReference>
<gene>
    <name evidence="10" type="ORF">NA57DRAFT_42943</name>
</gene>
<evidence type="ECO:0000256" key="4">
    <source>
        <dbReference type="ARBA" id="ARBA00023015"/>
    </source>
</evidence>
<keyword evidence="6" id="KW-0804">Transcription</keyword>
<dbReference type="PANTHER" id="PTHR31986">
    <property type="entry name" value="REGULATOR OF DRUG SENSITIVITY 2"/>
    <property type="match status" value="1"/>
</dbReference>
<dbReference type="GO" id="GO:0008270">
    <property type="term" value="F:zinc ion binding"/>
    <property type="evidence" value="ECO:0007669"/>
    <property type="project" value="InterPro"/>
</dbReference>
<dbReference type="PROSITE" id="PS00463">
    <property type="entry name" value="ZN2_CY6_FUNGAL_1"/>
    <property type="match status" value="1"/>
</dbReference>
<organism evidence="10 11">
    <name type="scientific">Rhizodiscina lignyota</name>
    <dbReference type="NCBI Taxonomy" id="1504668"/>
    <lineage>
        <taxon>Eukaryota</taxon>
        <taxon>Fungi</taxon>
        <taxon>Dikarya</taxon>
        <taxon>Ascomycota</taxon>
        <taxon>Pezizomycotina</taxon>
        <taxon>Dothideomycetes</taxon>
        <taxon>Pleosporomycetidae</taxon>
        <taxon>Aulographales</taxon>
        <taxon>Rhizodiscinaceae</taxon>
        <taxon>Rhizodiscina</taxon>
    </lineage>
</organism>
<keyword evidence="7" id="KW-0539">Nucleus</keyword>
<dbReference type="PANTHER" id="PTHR31986:SF7">
    <property type="entry name" value="REGULATOR OF DRUG SENSITIVITY 2"/>
    <property type="match status" value="1"/>
</dbReference>
<dbReference type="EMBL" id="ML978129">
    <property type="protein sequence ID" value="KAF2096420.1"/>
    <property type="molecule type" value="Genomic_DNA"/>
</dbReference>
<evidence type="ECO:0000313" key="11">
    <source>
        <dbReference type="Proteomes" id="UP000799772"/>
    </source>
</evidence>
<dbReference type="GO" id="GO:0000981">
    <property type="term" value="F:DNA-binding transcription factor activity, RNA polymerase II-specific"/>
    <property type="evidence" value="ECO:0007669"/>
    <property type="project" value="InterPro"/>
</dbReference>
<dbReference type="FunFam" id="4.10.240.10:FF:000002">
    <property type="entry name" value="Zn cluster transcription factor Rds2"/>
    <property type="match status" value="1"/>
</dbReference>
<keyword evidence="3" id="KW-0862">Zinc</keyword>
<comment type="subcellular location">
    <subcellularLocation>
        <location evidence="1">Nucleus</location>
    </subcellularLocation>
</comment>
<dbReference type="InterPro" id="IPR056751">
    <property type="entry name" value="PAS_13"/>
</dbReference>
<feature type="compositionally biased region" description="Polar residues" evidence="8">
    <location>
        <begin position="108"/>
        <end position="125"/>
    </location>
</feature>
<dbReference type="GO" id="GO:0000977">
    <property type="term" value="F:RNA polymerase II transcription regulatory region sequence-specific DNA binding"/>
    <property type="evidence" value="ECO:0007669"/>
    <property type="project" value="TreeGrafter"/>
</dbReference>
<dbReference type="Pfam" id="PF24990">
    <property type="entry name" value="PAS_13"/>
    <property type="match status" value="1"/>
</dbReference>
<feature type="region of interest" description="Disordered" evidence="8">
    <location>
        <begin position="137"/>
        <end position="156"/>
    </location>
</feature>
<feature type="compositionally biased region" description="Basic and acidic residues" evidence="8">
    <location>
        <begin position="80"/>
        <end position="89"/>
    </location>
</feature>
<keyword evidence="5" id="KW-0238">DNA-binding</keyword>
<feature type="region of interest" description="Disordered" evidence="8">
    <location>
        <begin position="80"/>
        <end position="125"/>
    </location>
</feature>
<evidence type="ECO:0000313" key="10">
    <source>
        <dbReference type="EMBL" id="KAF2096420.1"/>
    </source>
</evidence>
<dbReference type="Gene3D" id="4.10.240.10">
    <property type="entry name" value="Zn(2)-C6 fungal-type DNA-binding domain"/>
    <property type="match status" value="1"/>
</dbReference>
<evidence type="ECO:0000256" key="2">
    <source>
        <dbReference type="ARBA" id="ARBA00022723"/>
    </source>
</evidence>
<dbReference type="InterPro" id="IPR036864">
    <property type="entry name" value="Zn2-C6_fun-type_DNA-bd_sf"/>
</dbReference>
<accession>A0A9P4IBV9</accession>
<dbReference type="InterPro" id="IPR001138">
    <property type="entry name" value="Zn2Cys6_DnaBD"/>
</dbReference>
<protein>
    <submittedName>
        <fullName evidence="10">Zn(II)2Cys6 transcription factor acuM</fullName>
    </submittedName>
</protein>
<dbReference type="Pfam" id="PF00172">
    <property type="entry name" value="Zn_clus"/>
    <property type="match status" value="1"/>
</dbReference>
<proteinExistence type="predicted"/>
<dbReference type="OrthoDB" id="65716at2759"/>
<sequence>MTSNEAEKENDSVKSSERPKAEKRQSQSSATGEDGANKKESPKKRRKVNHACIYCRRSHMTCDLDRPCNRCIKRNIGHLCHDEPRETPKKGKSQSDSGQGEDGGPSKETLSPEQPMNQLDQPSATNAASDLPAAALPQNRVGNNAPLVQPTPVSASQMTGNNIPMFNDWAASGHINNFQDMHNFHPSYMFNTSEVTNEYNLLNDFLSNSLLDDGGLYQSEDMQGLFSDPNLQNPMGNIGVGTMIPQQGSNLMLPPSQLAAGNAISRPGSSFPLDKGREAYYMTAADPAGNESAEERMNKLLKAKYDAGMLKPFNYIKGYARLDAYMKSHFQAASRQKVLRQLDMFRPKFRERMQTLTDLELVLVEMWFERTLMEYDRVFASMAIPACCWRRTGEIFRGNKEMAELVHVTTDRLRDGKMSIHEIFVENSLVSYWEKFGAIAFDNTQKAILTSCTLKNPDEDSKDSVLRCCFSFTIKRDTNNVPTLIVGNFLPIRES</sequence>
<feature type="region of interest" description="Disordered" evidence="8">
    <location>
        <begin position="1"/>
        <end position="47"/>
    </location>
</feature>
<dbReference type="PROSITE" id="PS50048">
    <property type="entry name" value="ZN2_CY6_FUNGAL_2"/>
    <property type="match status" value="1"/>
</dbReference>